<keyword evidence="5" id="KW-1133">Transmembrane helix</keyword>
<dbReference type="FunCoup" id="H2AMH2">
    <property type="interactions" value="598"/>
</dbReference>
<dbReference type="Gene3D" id="3.30.200.20">
    <property type="entry name" value="Phosphorylase Kinase, domain 1"/>
    <property type="match status" value="1"/>
</dbReference>
<dbReference type="GO" id="GO:0004674">
    <property type="term" value="F:protein serine/threonine kinase activity"/>
    <property type="evidence" value="ECO:0007669"/>
    <property type="project" value="UniProtKB-KW"/>
</dbReference>
<evidence type="ECO:0000256" key="3">
    <source>
        <dbReference type="ARBA" id="ARBA00022840"/>
    </source>
</evidence>
<evidence type="ECO:0000256" key="4">
    <source>
        <dbReference type="SAM" id="MobiDB-lite"/>
    </source>
</evidence>
<dbReference type="InterPro" id="IPR011009">
    <property type="entry name" value="Kinase-like_dom_sf"/>
</dbReference>
<keyword evidence="1" id="KW-0723">Serine/threonine-protein kinase</keyword>
<keyword evidence="2" id="KW-0547">Nucleotide-binding</keyword>
<dbReference type="GeneID" id="13882184"/>
<dbReference type="HOGENOM" id="CLU_000288_176_1_1"/>
<feature type="domain" description="Protein kinase" evidence="6">
    <location>
        <begin position="32"/>
        <end position="374"/>
    </location>
</feature>
<dbReference type="InterPro" id="IPR050117">
    <property type="entry name" value="MAPK"/>
</dbReference>
<evidence type="ECO:0000259" key="6">
    <source>
        <dbReference type="PROSITE" id="PS50011"/>
    </source>
</evidence>
<feature type="transmembrane region" description="Helical" evidence="5">
    <location>
        <begin position="155"/>
        <end position="175"/>
    </location>
</feature>
<dbReference type="InParanoid" id="H2AMH2"/>
<dbReference type="InterPro" id="IPR000719">
    <property type="entry name" value="Prot_kinase_dom"/>
</dbReference>
<evidence type="ECO:0000313" key="7">
    <source>
        <dbReference type="EMBL" id="CCF55572.1"/>
    </source>
</evidence>
<dbReference type="PANTHER" id="PTHR24055">
    <property type="entry name" value="MITOGEN-ACTIVATED PROTEIN KINASE"/>
    <property type="match status" value="1"/>
</dbReference>
<keyword evidence="8" id="KW-1185">Reference proteome</keyword>
<dbReference type="KEGG" id="kaf:KAFR_0A01340"/>
<keyword evidence="1" id="KW-0808">Transferase</keyword>
<evidence type="ECO:0000256" key="2">
    <source>
        <dbReference type="ARBA" id="ARBA00022741"/>
    </source>
</evidence>
<protein>
    <recommendedName>
        <fullName evidence="6">Protein kinase domain-containing protein</fullName>
    </recommendedName>
</protein>
<keyword evidence="5" id="KW-0472">Membrane</keyword>
<proteinExistence type="predicted"/>
<dbReference type="Pfam" id="PF00069">
    <property type="entry name" value="Pkinase"/>
    <property type="match status" value="1"/>
</dbReference>
<dbReference type="EMBL" id="HE650821">
    <property type="protein sequence ID" value="CCF55572.1"/>
    <property type="molecule type" value="Genomic_DNA"/>
</dbReference>
<reference evidence="7 8" key="1">
    <citation type="journal article" date="2011" name="Proc. Natl. Acad. Sci. U.S.A.">
        <title>Evolutionary erosion of yeast sex chromosomes by mating-type switching accidents.</title>
        <authorList>
            <person name="Gordon J.L."/>
            <person name="Armisen D."/>
            <person name="Proux-Wera E."/>
            <person name="Oheigeartaigh S.S."/>
            <person name="Byrne K.P."/>
            <person name="Wolfe K.H."/>
        </authorList>
    </citation>
    <scope>NUCLEOTIDE SEQUENCE [LARGE SCALE GENOMIC DNA]</scope>
    <source>
        <strain evidence="8">ATCC 22294 / BCRC 22015 / CBS 2517 / CECT 1963 / NBRC 1671 / NRRL Y-8276</strain>
    </source>
</reference>
<dbReference type="PROSITE" id="PS00108">
    <property type="entry name" value="PROTEIN_KINASE_ST"/>
    <property type="match status" value="1"/>
</dbReference>
<dbReference type="AlphaFoldDB" id="H2AMH2"/>
<organism evidence="7 8">
    <name type="scientific">Kazachstania africana (strain ATCC 22294 / BCRC 22015 / CBS 2517 / CECT 1963 / NBRC 1671 / NRRL Y-8276)</name>
    <name type="common">Yeast</name>
    <name type="synonym">Kluyveromyces africanus</name>
    <dbReference type="NCBI Taxonomy" id="1071382"/>
    <lineage>
        <taxon>Eukaryota</taxon>
        <taxon>Fungi</taxon>
        <taxon>Dikarya</taxon>
        <taxon>Ascomycota</taxon>
        <taxon>Saccharomycotina</taxon>
        <taxon>Saccharomycetes</taxon>
        <taxon>Saccharomycetales</taxon>
        <taxon>Saccharomycetaceae</taxon>
        <taxon>Kazachstania</taxon>
    </lineage>
</organism>
<evidence type="ECO:0000256" key="5">
    <source>
        <dbReference type="SAM" id="Phobius"/>
    </source>
</evidence>
<name>H2AMH2_KAZAF</name>
<dbReference type="Proteomes" id="UP000005220">
    <property type="component" value="Chromosome 1"/>
</dbReference>
<accession>H2AMH2</accession>
<feature type="region of interest" description="Disordered" evidence="4">
    <location>
        <begin position="555"/>
        <end position="575"/>
    </location>
</feature>
<evidence type="ECO:0000313" key="8">
    <source>
        <dbReference type="Proteomes" id="UP000005220"/>
    </source>
</evidence>
<dbReference type="SMART" id="SM00220">
    <property type="entry name" value="S_TKc"/>
    <property type="match status" value="1"/>
</dbReference>
<dbReference type="PROSITE" id="PS50011">
    <property type="entry name" value="PROTEIN_KINASE_DOM"/>
    <property type="match status" value="1"/>
</dbReference>
<dbReference type="OrthoDB" id="2158884at2759"/>
<sequence length="623" mass="72202">MKDFKNSSKPVTPPDLNNPPSNIPLRSISDRYNVIEEIGTGSFGCVTLAKSKFDMNSLDQFMNCHNLLNNSTFKNNYMTKSQNLVAIKTMMTRLSTLHDYTRVREVKFILSVSANKHLIQIFEMFIDNTNFHLHIIMECMEQNLYQMMRHRRRRFFSIPSLKSILAQILAGIIHIHNEGFFHRDLKPENILVSPSSRYFDKDWLSKGYYHDNYVVKLADFGLARNINNPNPYTEYVSTRWYRSPEILLRNGYYSKPLDIWAFGCVALEVTIFKPLFPGSNEIDQIWKILQVLGTPHKVIENTKTHYSPHGGFWEQSKKLANNLNLKFPYIEGVSINSFISSNQLNDLIQVIENCLKWDPENRATAVQLSKMDFFKATVVQQEQEENSLSNTEQAMLFAGINTDRNNNNNNSNNNINNNNHTKPHEILFNDKNIFRNTSVNTDSEKLTLNEFLTIEKDEDIVEELETDSSYSDDIEKSLSFYQLPKDLPILPDNLTTTTNHDSLTNIKNLSNEIEILTKDNNSEMFADCIFKPTTTTIFEEPCEVQQGQFINIIGNEQGHHHDSGDDEEEEEEDDVMTNTCNYMHYSGNFMEDTIPRNFKDDDTTTQQLKNKIESNQFFSNITF</sequence>
<dbReference type="STRING" id="1071382.H2AMH2"/>
<keyword evidence="5" id="KW-0812">Transmembrane</keyword>
<dbReference type="GO" id="GO:0005634">
    <property type="term" value="C:nucleus"/>
    <property type="evidence" value="ECO:0007669"/>
    <property type="project" value="EnsemblFungi"/>
</dbReference>
<dbReference type="GO" id="GO:0005524">
    <property type="term" value="F:ATP binding"/>
    <property type="evidence" value="ECO:0007669"/>
    <property type="project" value="UniProtKB-KW"/>
</dbReference>
<feature type="region of interest" description="Disordered" evidence="4">
    <location>
        <begin position="1"/>
        <end position="23"/>
    </location>
</feature>
<keyword evidence="3" id="KW-0067">ATP-binding</keyword>
<feature type="compositionally biased region" description="Acidic residues" evidence="4">
    <location>
        <begin position="564"/>
        <end position="575"/>
    </location>
</feature>
<dbReference type="eggNOG" id="KOG0661">
    <property type="taxonomic scope" value="Eukaryota"/>
</dbReference>
<dbReference type="RefSeq" id="XP_003954707.1">
    <property type="nucleotide sequence ID" value="XM_003954658.1"/>
</dbReference>
<keyword evidence="1" id="KW-0418">Kinase</keyword>
<evidence type="ECO:0000256" key="1">
    <source>
        <dbReference type="ARBA" id="ARBA00022527"/>
    </source>
</evidence>
<dbReference type="InterPro" id="IPR008271">
    <property type="entry name" value="Ser/Thr_kinase_AS"/>
</dbReference>
<gene>
    <name evidence="7" type="primary">KAFR0A01340</name>
    <name evidence="7" type="ORF">KAFR_0A01340</name>
</gene>
<dbReference type="SUPFAM" id="SSF56112">
    <property type="entry name" value="Protein kinase-like (PK-like)"/>
    <property type="match status" value="1"/>
</dbReference>
<dbReference type="GO" id="GO:0040020">
    <property type="term" value="P:regulation of meiotic nuclear division"/>
    <property type="evidence" value="ECO:0007669"/>
    <property type="project" value="EnsemblFungi"/>
</dbReference>
<dbReference type="Gene3D" id="1.10.510.10">
    <property type="entry name" value="Transferase(Phosphotransferase) domain 1"/>
    <property type="match status" value="1"/>
</dbReference>